<reference evidence="1" key="1">
    <citation type="submission" date="2023-07" db="EMBL/GenBank/DDBJ databases">
        <title>Genomic Encyclopedia of Type Strains, Phase IV (KMG-IV): sequencing the most valuable type-strain genomes for metagenomic binning, comparative biology and taxonomic classification.</title>
        <authorList>
            <person name="Goeker M."/>
        </authorList>
    </citation>
    <scope>NUCLEOTIDE SEQUENCE</scope>
    <source>
        <strain evidence="1">DSM 26174</strain>
    </source>
</reference>
<gene>
    <name evidence="1" type="ORF">HNQ88_001872</name>
</gene>
<dbReference type="SUPFAM" id="SSF101386">
    <property type="entry name" value="all-alpha NTP pyrophosphatases"/>
    <property type="match status" value="1"/>
</dbReference>
<dbReference type="AlphaFoldDB" id="A0AAE3XLS3"/>
<evidence type="ECO:0000313" key="2">
    <source>
        <dbReference type="Proteomes" id="UP001185092"/>
    </source>
</evidence>
<keyword evidence="1" id="KW-0378">Hydrolase</keyword>
<dbReference type="GO" id="GO:0016787">
    <property type="term" value="F:hydrolase activity"/>
    <property type="evidence" value="ECO:0007669"/>
    <property type="project" value="UniProtKB-KW"/>
</dbReference>
<comment type="caution">
    <text evidence="1">The sequence shown here is derived from an EMBL/GenBank/DDBJ whole genome shotgun (WGS) entry which is preliminary data.</text>
</comment>
<sequence>MINKLSKEIHQNNKEKGFYENERNIGELLCLIHSEVSEALEAHRIEKHTHEMPSAISQGIQAPNLTKEDASLFKKEFEAKIKNSFEDELADTMIRIMDLAAYLNIDLETHILAKIQYNKLREHKHGKKY</sequence>
<dbReference type="Gene3D" id="1.10.287.1080">
    <property type="entry name" value="MazG-like"/>
    <property type="match status" value="1"/>
</dbReference>
<accession>A0AAE3XLS3</accession>
<dbReference type="RefSeq" id="WP_309938341.1">
    <property type="nucleotide sequence ID" value="NZ_AP025305.1"/>
</dbReference>
<evidence type="ECO:0000313" key="1">
    <source>
        <dbReference type="EMBL" id="MDR6238835.1"/>
    </source>
</evidence>
<proteinExistence type="predicted"/>
<protein>
    <submittedName>
        <fullName evidence="1">NTP pyrophosphatase (Non-canonical NTP hydrolase)</fullName>
    </submittedName>
</protein>
<dbReference type="Proteomes" id="UP001185092">
    <property type="component" value="Unassembled WGS sequence"/>
</dbReference>
<keyword evidence="2" id="KW-1185">Reference proteome</keyword>
<organism evidence="1 2">
    <name type="scientific">Aureibacter tunicatorum</name>
    <dbReference type="NCBI Taxonomy" id="866807"/>
    <lineage>
        <taxon>Bacteria</taxon>
        <taxon>Pseudomonadati</taxon>
        <taxon>Bacteroidota</taxon>
        <taxon>Cytophagia</taxon>
        <taxon>Cytophagales</taxon>
        <taxon>Persicobacteraceae</taxon>
        <taxon>Aureibacter</taxon>
    </lineage>
</organism>
<dbReference type="EMBL" id="JAVDQD010000002">
    <property type="protein sequence ID" value="MDR6238835.1"/>
    <property type="molecule type" value="Genomic_DNA"/>
</dbReference>
<name>A0AAE3XLS3_9BACT</name>
<dbReference type="CDD" id="cd11542">
    <property type="entry name" value="NTP-PPase_u5"/>
    <property type="match status" value="1"/>
</dbReference>